<feature type="compositionally biased region" description="Polar residues" evidence="1">
    <location>
        <begin position="1"/>
        <end position="10"/>
    </location>
</feature>
<gene>
    <name evidence="2" type="ORF">ACFY8C_35930</name>
</gene>
<dbReference type="Gene3D" id="3.20.20.70">
    <property type="entry name" value="Aldolase class I"/>
    <property type="match status" value="1"/>
</dbReference>
<dbReference type="EMBL" id="JBIBDZ010000015">
    <property type="protein sequence ID" value="MFF5923672.1"/>
    <property type="molecule type" value="Genomic_DNA"/>
</dbReference>
<dbReference type="CDD" id="cd14791">
    <property type="entry name" value="GH36"/>
    <property type="match status" value="1"/>
</dbReference>
<feature type="compositionally biased region" description="Basic and acidic residues" evidence="1">
    <location>
        <begin position="19"/>
        <end position="35"/>
    </location>
</feature>
<sequence length="649" mass="70356">MTTDPKSVASQGAVPQHVDPGHDADPRQADLRQPDPQESVPQEPVPAWRPGTPTGDTPGAVVHRRLATGLFHSTGEPLALHLTGHGGDRWAASVARIQDGVALIEVTAAQAVTLRAEWRVPCVGATAYWTPDTDASRWLPPSWITPRTVSLALGAPVASLVGAHDRALCTAAAGETAAPVRVGAGVVEESGEFAFTVEQDLAPDGPPMRLRIDLSGRHFATTLRAVTDWWAEGVDHPGVAPAARMPAYSTWYSLHQNVDTATVEQQATLAAGLGCESVIVDDGWQTADRTRGYGHCGDWDPNPEAFPDLKAHVAEVHRRGLAYLLWYALPFIGRHNDAWDRFKDKVLREEPHLEAAVLDPRHPEVRTYLIDKVCRAVEEWGMDGVKLDFIDRFAVADPPPAPAGADRDTVHEGLLQLLAELDTRLRRTRPDVIVEHRQPYVSPSLWPYATMVRATDCPLSPAENRQRTVDCRLTAGPLAVHADMIMWNSAEAPESVAVHLINALFSVPQISVDLSAQTPGRLAALRFWLGVLRRHADVLQLGDLEPARPDLGYPLVSAHGHRTSVVARYAPLPVALPDRDGADGPRTLLVANADRDPVVLLVATRQERAFALVQDCGGEILSETVLDLVPGVNPVTVPTGGLLTLTREH</sequence>
<evidence type="ECO:0000313" key="3">
    <source>
        <dbReference type="Proteomes" id="UP001602370"/>
    </source>
</evidence>
<dbReference type="InterPro" id="IPR002252">
    <property type="entry name" value="Glyco_hydro_36"/>
</dbReference>
<feature type="region of interest" description="Disordered" evidence="1">
    <location>
        <begin position="1"/>
        <end position="60"/>
    </location>
</feature>
<dbReference type="InterPro" id="IPR013785">
    <property type="entry name" value="Aldolase_TIM"/>
</dbReference>
<dbReference type="Pfam" id="PF02065">
    <property type="entry name" value="Melibiase"/>
    <property type="match status" value="1"/>
</dbReference>
<organism evidence="2 3">
    <name type="scientific">Streptomyces flavochromogenes</name>
    <dbReference type="NCBI Taxonomy" id="68199"/>
    <lineage>
        <taxon>Bacteria</taxon>
        <taxon>Bacillati</taxon>
        <taxon>Actinomycetota</taxon>
        <taxon>Actinomycetes</taxon>
        <taxon>Kitasatosporales</taxon>
        <taxon>Streptomycetaceae</taxon>
        <taxon>Streptomyces</taxon>
    </lineage>
</organism>
<comment type="caution">
    <text evidence="2">The sequence shown here is derived from an EMBL/GenBank/DDBJ whole genome shotgun (WGS) entry which is preliminary data.</text>
</comment>
<dbReference type="EC" id="3.2.1.-" evidence="2"/>
<dbReference type="Proteomes" id="UP001602370">
    <property type="component" value="Unassembled WGS sequence"/>
</dbReference>
<keyword evidence="3" id="KW-1185">Reference proteome</keyword>
<proteinExistence type="predicted"/>
<dbReference type="GO" id="GO:0016798">
    <property type="term" value="F:hydrolase activity, acting on glycosyl bonds"/>
    <property type="evidence" value="ECO:0007669"/>
    <property type="project" value="UniProtKB-KW"/>
</dbReference>
<protein>
    <submittedName>
        <fullName evidence="2">Glycoside hydrolase family 36 protein</fullName>
        <ecNumber evidence="2">3.2.1.-</ecNumber>
    </submittedName>
</protein>
<name>A0ABW6Y1L0_9ACTN</name>
<dbReference type="RefSeq" id="WP_078944724.1">
    <property type="nucleotide sequence ID" value="NZ_JBIBDZ010000015.1"/>
</dbReference>
<dbReference type="InterPro" id="IPR017853">
    <property type="entry name" value="GH"/>
</dbReference>
<dbReference type="PANTHER" id="PTHR43053">
    <property type="entry name" value="GLYCOSIDASE FAMILY 31"/>
    <property type="match status" value="1"/>
</dbReference>
<evidence type="ECO:0000256" key="1">
    <source>
        <dbReference type="SAM" id="MobiDB-lite"/>
    </source>
</evidence>
<dbReference type="InterPro" id="IPR050985">
    <property type="entry name" value="Alpha-glycosidase_related"/>
</dbReference>
<evidence type="ECO:0000313" key="2">
    <source>
        <dbReference type="EMBL" id="MFF5923672.1"/>
    </source>
</evidence>
<keyword evidence="2" id="KW-0378">Hydrolase</keyword>
<accession>A0ABW6Y1L0</accession>
<keyword evidence="2" id="KW-0326">Glycosidase</keyword>
<dbReference type="SUPFAM" id="SSF51445">
    <property type="entry name" value="(Trans)glycosidases"/>
    <property type="match status" value="1"/>
</dbReference>
<reference evidence="2 3" key="1">
    <citation type="submission" date="2024-10" db="EMBL/GenBank/DDBJ databases">
        <title>The Natural Products Discovery Center: Release of the First 8490 Sequenced Strains for Exploring Actinobacteria Biosynthetic Diversity.</title>
        <authorList>
            <person name="Kalkreuter E."/>
            <person name="Kautsar S.A."/>
            <person name="Yang D."/>
            <person name="Bader C.D."/>
            <person name="Teijaro C.N."/>
            <person name="Fluegel L."/>
            <person name="Davis C.M."/>
            <person name="Simpson J.R."/>
            <person name="Lauterbach L."/>
            <person name="Steele A.D."/>
            <person name="Gui C."/>
            <person name="Meng S."/>
            <person name="Li G."/>
            <person name="Viehrig K."/>
            <person name="Ye F."/>
            <person name="Su P."/>
            <person name="Kiefer A.F."/>
            <person name="Nichols A."/>
            <person name="Cepeda A.J."/>
            <person name="Yan W."/>
            <person name="Fan B."/>
            <person name="Jiang Y."/>
            <person name="Adhikari A."/>
            <person name="Zheng C.-J."/>
            <person name="Schuster L."/>
            <person name="Cowan T.M."/>
            <person name="Smanski M.J."/>
            <person name="Chevrette M.G."/>
            <person name="De Carvalho L.P.S."/>
            <person name="Shen B."/>
        </authorList>
    </citation>
    <scope>NUCLEOTIDE SEQUENCE [LARGE SCALE GENOMIC DNA]</scope>
    <source>
        <strain evidence="2 3">NPDC012605</strain>
    </source>
</reference>